<sequence length="64" mass="7141">MSDFFSTAVEFQRQILDAQKAQLAAAQKLLYAGKQVAQAQEVTQAAAEANLRAWKAWASLWGWK</sequence>
<gene>
    <name evidence="1" type="ORF">SAMN06297144_1982</name>
</gene>
<dbReference type="AlphaFoldDB" id="A0A285QYG2"/>
<accession>A0A285QYG2</accession>
<dbReference type="EMBL" id="OBMI01000002">
    <property type="protein sequence ID" value="SOB86871.1"/>
    <property type="molecule type" value="Genomic_DNA"/>
</dbReference>
<dbReference type="Proteomes" id="UP000219494">
    <property type="component" value="Unassembled WGS sequence"/>
</dbReference>
<evidence type="ECO:0008006" key="3">
    <source>
        <dbReference type="Google" id="ProtNLM"/>
    </source>
</evidence>
<evidence type="ECO:0000313" key="1">
    <source>
        <dbReference type="EMBL" id="SOB86871.1"/>
    </source>
</evidence>
<reference evidence="1 2" key="1">
    <citation type="submission" date="2017-07" db="EMBL/GenBank/DDBJ databases">
        <authorList>
            <person name="Sun Z.S."/>
            <person name="Albrecht U."/>
            <person name="Echele G."/>
            <person name="Lee C.C."/>
        </authorList>
    </citation>
    <scope>NUCLEOTIDE SEQUENCE [LARGE SCALE GENOMIC DNA]</scope>
    <source>
        <strain evidence="1 2">CGMCC 1.12672</strain>
    </source>
</reference>
<dbReference type="RefSeq" id="WP_097063840.1">
    <property type="nucleotide sequence ID" value="NZ_OBMI01000002.1"/>
</dbReference>
<keyword evidence="2" id="KW-1185">Reference proteome</keyword>
<proteinExistence type="predicted"/>
<evidence type="ECO:0000313" key="2">
    <source>
        <dbReference type="Proteomes" id="UP000219494"/>
    </source>
</evidence>
<name>A0A285QYG2_9SPHN</name>
<protein>
    <recommendedName>
        <fullName evidence="3">Phasin protein</fullName>
    </recommendedName>
</protein>
<organism evidence="1 2">
    <name type="scientific">Sphingomonas guangdongensis</name>
    <dbReference type="NCBI Taxonomy" id="1141890"/>
    <lineage>
        <taxon>Bacteria</taxon>
        <taxon>Pseudomonadati</taxon>
        <taxon>Pseudomonadota</taxon>
        <taxon>Alphaproteobacteria</taxon>
        <taxon>Sphingomonadales</taxon>
        <taxon>Sphingomonadaceae</taxon>
        <taxon>Sphingomonas</taxon>
    </lineage>
</organism>